<dbReference type="Pfam" id="PF09388">
    <property type="entry name" value="SpoOE-like"/>
    <property type="match status" value="1"/>
</dbReference>
<evidence type="ECO:0008006" key="3">
    <source>
        <dbReference type="Google" id="ProtNLM"/>
    </source>
</evidence>
<dbReference type="Proteomes" id="UP000282892">
    <property type="component" value="Chromosome"/>
</dbReference>
<accession>A0A3Q9QU75</accession>
<dbReference type="Gene3D" id="4.10.280.10">
    <property type="entry name" value="Helix-loop-helix DNA-binding domain"/>
    <property type="match status" value="1"/>
</dbReference>
<evidence type="ECO:0000313" key="2">
    <source>
        <dbReference type="Proteomes" id="UP000282892"/>
    </source>
</evidence>
<dbReference type="EMBL" id="CP022572">
    <property type="protein sequence ID" value="AZU62381.1"/>
    <property type="molecule type" value="Genomic_DNA"/>
</dbReference>
<dbReference type="InterPro" id="IPR036638">
    <property type="entry name" value="HLH_DNA-bd_sf"/>
</dbReference>
<proteinExistence type="predicted"/>
<dbReference type="GO" id="GO:0046983">
    <property type="term" value="F:protein dimerization activity"/>
    <property type="evidence" value="ECO:0007669"/>
    <property type="project" value="InterPro"/>
</dbReference>
<sequence length="43" mass="4984">MVRLAHSTGFNSQETLRCSQELDNLINLHMKYFSKRNKLSNAS</sequence>
<evidence type="ECO:0000313" key="1">
    <source>
        <dbReference type="EMBL" id="AZU62381.1"/>
    </source>
</evidence>
<reference evidence="1 2" key="1">
    <citation type="submission" date="2017-07" db="EMBL/GenBank/DDBJ databases">
        <title>The complete genome sequence of Bacillus mesonae strain H20-5, an efficient strain improving plant abiotic stress resistance.</title>
        <authorList>
            <person name="Kim S.Y."/>
            <person name="Song H."/>
            <person name="Sang M.K."/>
            <person name="Weon H.-Y."/>
            <person name="Song J."/>
        </authorList>
    </citation>
    <scope>NUCLEOTIDE SEQUENCE [LARGE SCALE GENOMIC DNA]</scope>
    <source>
        <strain evidence="1 2">H20-5</strain>
    </source>
</reference>
<dbReference type="GO" id="GO:0043937">
    <property type="term" value="P:regulation of sporulation"/>
    <property type="evidence" value="ECO:0007669"/>
    <property type="project" value="InterPro"/>
</dbReference>
<dbReference type="KEGG" id="nmk:CHR53_14440"/>
<dbReference type="AlphaFoldDB" id="A0A3Q9QU75"/>
<name>A0A3Q9QU75_9BACI</name>
<dbReference type="OrthoDB" id="2973153at2"/>
<dbReference type="SUPFAM" id="SSF140500">
    <property type="entry name" value="BAS1536-like"/>
    <property type="match status" value="1"/>
</dbReference>
<gene>
    <name evidence="1" type="ORF">CHR53_14440</name>
</gene>
<dbReference type="RefSeq" id="WP_127487076.1">
    <property type="nucleotide sequence ID" value="NZ_CP022572.1"/>
</dbReference>
<dbReference type="InterPro" id="IPR018540">
    <property type="entry name" value="Spo0E-like"/>
</dbReference>
<protein>
    <recommendedName>
        <fullName evidence="3">Aspartyl-phosphate phosphatase Spo0E family protein</fullName>
    </recommendedName>
</protein>
<organism evidence="1 2">
    <name type="scientific">Neobacillus mesonae</name>
    <dbReference type="NCBI Taxonomy" id="1193713"/>
    <lineage>
        <taxon>Bacteria</taxon>
        <taxon>Bacillati</taxon>
        <taxon>Bacillota</taxon>
        <taxon>Bacilli</taxon>
        <taxon>Bacillales</taxon>
        <taxon>Bacillaceae</taxon>
        <taxon>Neobacillus</taxon>
    </lineage>
</organism>
<keyword evidence="2" id="KW-1185">Reference proteome</keyword>
<dbReference type="InterPro" id="IPR037208">
    <property type="entry name" value="Spo0E-like_sf"/>
</dbReference>